<dbReference type="PANTHER" id="PTHR42776:SF4">
    <property type="entry name" value="ACYLAMINO-ACID-RELEASING ENZYME"/>
    <property type="match status" value="1"/>
</dbReference>
<dbReference type="AlphaFoldDB" id="A0AAV0VT26"/>
<gene>
    <name evidence="10" type="ORF">MEUPH1_LOCUS3676</name>
</gene>
<dbReference type="GO" id="GO:0008242">
    <property type="term" value="F:omega peptidase activity"/>
    <property type="evidence" value="ECO:0007669"/>
    <property type="project" value="UniProtKB-EC"/>
</dbReference>
<dbReference type="GO" id="GO:0006508">
    <property type="term" value="P:proteolysis"/>
    <property type="evidence" value="ECO:0007669"/>
    <property type="project" value="InterPro"/>
</dbReference>
<dbReference type="EMBL" id="CARXXK010000001">
    <property type="protein sequence ID" value="CAI6346810.1"/>
    <property type="molecule type" value="Genomic_DNA"/>
</dbReference>
<evidence type="ECO:0000259" key="8">
    <source>
        <dbReference type="Pfam" id="PF00326"/>
    </source>
</evidence>
<comment type="similarity">
    <text evidence="3">Belongs to the peptidase S9C family.</text>
</comment>
<feature type="domain" description="Acylamino-acid-releasing enzyme N-terminal" evidence="9">
    <location>
        <begin position="65"/>
        <end position="425"/>
    </location>
</feature>
<dbReference type="InterPro" id="IPR045550">
    <property type="entry name" value="AARE_N"/>
</dbReference>
<comment type="subunit">
    <text evidence="4">Homotetramer.</text>
</comment>
<comment type="catalytic activity">
    <reaction evidence="1">
        <text>Cleavage of an N-acetyl or N-formyl amino acid from the N-terminus of a polypeptide.</text>
        <dbReference type="EC" id="3.4.19.1"/>
    </reaction>
</comment>
<sequence length="716" mass="80025">MIFQLDKVVAAYRVTAQYPEVISATIINCSKDSVSVHSVWMQKVLERQAVIKFRQTVFSDYKTYTLTSPPTDITNELISVHSKSSKYFCVVREIESGKDIKQYLEVWADCSLVKNYDLSALDVHGKIYADAEFLTLEWSPDETKIVYIAEKKVPKSEPFYKQKPKASADKDGVDNSDTVLGKEYDWSQDWGEQLVGKITPVLVVCDIKTDTIDVLSNIPNDVNPATATWTPDGKGVVAIGHTIASRKLGLIYCANSPSIVFSLTLDGQYDVLSSNPEQLCVRYPRFNLNGTKLVWLERLAGGPHSSCFKLISCNWSTKEISTIVDFDNQILHNTSDYNEELPFYGLYDLAISRNCWLNDDKTLVLSTPQGGSIHTFAIDTESKDIHYLPITKPFHESVSVLDVCNDVLVCYKSSLNKPGQLFAIKILSTFEAYDFTNISINEISPSHCLPNSDNFVVEHGYTLYDKPTTIFYGPKNNDGPLIIWPHGGPHLSSLDFFRADIAFFVQIGFAVLFINYRGSTGLGKDYVESLIGKIGDFDVKDVYNALQSNSLWSNRKLVLFGGSHGGFLVTHLSGQYPAMFKAVCALNPVTDLITMFGSTDIPDWTITEAGYNFSEVDNLVNSKDILMKLADCSPCKNVHKVQAPTLLLLGKKDLRVLPCLGLAYYHLLKKHGVPARVLMYNDCHPLSTVAADMDSLINAALWFIKYLNNDFEKSIN</sequence>
<dbReference type="InterPro" id="IPR029058">
    <property type="entry name" value="AB_hydrolase_fold"/>
</dbReference>
<dbReference type="Gene3D" id="3.40.50.1820">
    <property type="entry name" value="alpha/beta hydrolase"/>
    <property type="match status" value="1"/>
</dbReference>
<accession>A0AAV0VT26</accession>
<evidence type="ECO:0000256" key="1">
    <source>
        <dbReference type="ARBA" id="ARBA00000721"/>
    </source>
</evidence>
<evidence type="ECO:0000313" key="11">
    <source>
        <dbReference type="Proteomes" id="UP001160148"/>
    </source>
</evidence>
<dbReference type="InterPro" id="IPR001375">
    <property type="entry name" value="Peptidase_S9_cat"/>
</dbReference>
<feature type="domain" description="Peptidase S9 prolyl oligopeptidase catalytic" evidence="8">
    <location>
        <begin position="497"/>
        <end position="708"/>
    </location>
</feature>
<dbReference type="Pfam" id="PF00326">
    <property type="entry name" value="Peptidase_S9"/>
    <property type="match status" value="1"/>
</dbReference>
<evidence type="ECO:0000256" key="6">
    <source>
        <dbReference type="ARBA" id="ARBA00022490"/>
    </source>
</evidence>
<proteinExistence type="inferred from homology"/>
<comment type="caution">
    <text evidence="10">The sequence shown here is derived from an EMBL/GenBank/DDBJ whole genome shotgun (WGS) entry which is preliminary data.</text>
</comment>
<dbReference type="PANTHER" id="PTHR42776">
    <property type="entry name" value="SERINE PEPTIDASE S9 FAMILY MEMBER"/>
    <property type="match status" value="1"/>
</dbReference>
<dbReference type="Proteomes" id="UP001160148">
    <property type="component" value="Unassembled WGS sequence"/>
</dbReference>
<dbReference type="SUPFAM" id="SSF82171">
    <property type="entry name" value="DPP6 N-terminal domain-like"/>
    <property type="match status" value="1"/>
</dbReference>
<evidence type="ECO:0000256" key="2">
    <source>
        <dbReference type="ARBA" id="ARBA00004496"/>
    </source>
</evidence>
<name>A0AAV0VT26_9HEMI</name>
<dbReference type="EC" id="3.4.19.1" evidence="5"/>
<evidence type="ECO:0000256" key="4">
    <source>
        <dbReference type="ARBA" id="ARBA00011881"/>
    </source>
</evidence>
<keyword evidence="7" id="KW-0378">Hydrolase</keyword>
<reference evidence="10 11" key="1">
    <citation type="submission" date="2023-01" db="EMBL/GenBank/DDBJ databases">
        <authorList>
            <person name="Whitehead M."/>
        </authorList>
    </citation>
    <scope>NUCLEOTIDE SEQUENCE [LARGE SCALE GENOMIC DNA]</scope>
</reference>
<organism evidence="10 11">
    <name type="scientific">Macrosiphum euphorbiae</name>
    <name type="common">potato aphid</name>
    <dbReference type="NCBI Taxonomy" id="13131"/>
    <lineage>
        <taxon>Eukaryota</taxon>
        <taxon>Metazoa</taxon>
        <taxon>Ecdysozoa</taxon>
        <taxon>Arthropoda</taxon>
        <taxon>Hexapoda</taxon>
        <taxon>Insecta</taxon>
        <taxon>Pterygota</taxon>
        <taxon>Neoptera</taxon>
        <taxon>Paraneoptera</taxon>
        <taxon>Hemiptera</taxon>
        <taxon>Sternorrhyncha</taxon>
        <taxon>Aphidomorpha</taxon>
        <taxon>Aphidoidea</taxon>
        <taxon>Aphididae</taxon>
        <taxon>Macrosiphini</taxon>
        <taxon>Macrosiphum</taxon>
    </lineage>
</organism>
<evidence type="ECO:0000313" key="10">
    <source>
        <dbReference type="EMBL" id="CAI6346810.1"/>
    </source>
</evidence>
<dbReference type="SUPFAM" id="SSF53474">
    <property type="entry name" value="alpha/beta-Hydrolases"/>
    <property type="match status" value="1"/>
</dbReference>
<evidence type="ECO:0000259" key="9">
    <source>
        <dbReference type="Pfam" id="PF19283"/>
    </source>
</evidence>
<comment type="subcellular location">
    <subcellularLocation>
        <location evidence="2">Cytoplasm</location>
    </subcellularLocation>
</comment>
<protein>
    <recommendedName>
        <fullName evidence="5">acylaminoacyl-peptidase</fullName>
        <ecNumber evidence="5">3.4.19.1</ecNumber>
    </recommendedName>
</protein>
<keyword evidence="11" id="KW-1185">Reference proteome</keyword>
<dbReference type="GO" id="GO:0004252">
    <property type="term" value="F:serine-type endopeptidase activity"/>
    <property type="evidence" value="ECO:0007669"/>
    <property type="project" value="TreeGrafter"/>
</dbReference>
<keyword evidence="6" id="KW-0963">Cytoplasm</keyword>
<evidence type="ECO:0000256" key="7">
    <source>
        <dbReference type="ARBA" id="ARBA00022801"/>
    </source>
</evidence>
<dbReference type="GO" id="GO:0005737">
    <property type="term" value="C:cytoplasm"/>
    <property type="evidence" value="ECO:0007669"/>
    <property type="project" value="UniProtKB-SubCell"/>
</dbReference>
<evidence type="ECO:0000256" key="5">
    <source>
        <dbReference type="ARBA" id="ARBA00012917"/>
    </source>
</evidence>
<dbReference type="Pfam" id="PF19283">
    <property type="entry name" value="APEH_N"/>
    <property type="match status" value="1"/>
</dbReference>
<evidence type="ECO:0000256" key="3">
    <source>
        <dbReference type="ARBA" id="ARBA00010040"/>
    </source>
</evidence>